<dbReference type="GO" id="GO:0070063">
    <property type="term" value="F:RNA polymerase binding"/>
    <property type="evidence" value="ECO:0007669"/>
    <property type="project" value="InterPro"/>
</dbReference>
<dbReference type="Gene3D" id="1.10.287.180">
    <property type="entry name" value="Transcription elongation factor, GreA/GreB, N-terminal domain"/>
    <property type="match status" value="1"/>
</dbReference>
<evidence type="ECO:0000256" key="6">
    <source>
        <dbReference type="ARBA" id="ARBA00024916"/>
    </source>
</evidence>
<sequence>MPFSKSDKLSFKSIGSSFKNSSILIPFFVLNSFLMYGKISPKNYFFVILTKNQYNSTMNKDLITKYGYEKIVKEFKDLLKEKSFWVKEKEIAAQLGDRSENAEYIAAKEQIRNCDKRLRFLDKIINNSEVVDISLIPHTKVNFGSKVVLEDLDTNEEKTFIIVGTFEVDINENKISNKSPFGRALLGKKIDEEFEFEINNKVYEYRVILIQEYNFE</sequence>
<comment type="caution">
    <text evidence="11">The sequence shown here is derived from an EMBL/GenBank/DDBJ whole genome shotgun (WGS) entry which is preliminary data.</text>
</comment>
<dbReference type="Gene3D" id="3.10.50.30">
    <property type="entry name" value="Transcription elongation factor, GreA/GreB, C-terminal domain"/>
    <property type="match status" value="1"/>
</dbReference>
<dbReference type="PANTHER" id="PTHR30437:SF4">
    <property type="entry name" value="TRANSCRIPTION ELONGATION FACTOR GREA"/>
    <property type="match status" value="1"/>
</dbReference>
<organism evidence="11 12">
    <name type="scientific">Arcobacter cloacae</name>
    <dbReference type="NCBI Taxonomy" id="1054034"/>
    <lineage>
        <taxon>Bacteria</taxon>
        <taxon>Pseudomonadati</taxon>
        <taxon>Campylobacterota</taxon>
        <taxon>Epsilonproteobacteria</taxon>
        <taxon>Campylobacterales</taxon>
        <taxon>Arcobacteraceae</taxon>
        <taxon>Arcobacter</taxon>
    </lineage>
</organism>
<evidence type="ECO:0000259" key="10">
    <source>
        <dbReference type="Pfam" id="PF03449"/>
    </source>
</evidence>
<dbReference type="EMBL" id="PDJZ01000002">
    <property type="protein sequence ID" value="RXJ85347.1"/>
    <property type="molecule type" value="Genomic_DNA"/>
</dbReference>
<protein>
    <recommendedName>
        <fullName evidence="2 8">Transcription elongation factor GreA</fullName>
    </recommendedName>
    <alternativeName>
        <fullName evidence="7 8">Transcript cleavage factor GreA</fullName>
    </alternativeName>
</protein>
<keyword evidence="11" id="KW-0251">Elongation factor</keyword>
<dbReference type="InterPro" id="IPR036953">
    <property type="entry name" value="GreA/GreB_C_sf"/>
</dbReference>
<comment type="similarity">
    <text evidence="1 8">Belongs to the GreA/GreB family.</text>
</comment>
<dbReference type="SUPFAM" id="SSF54534">
    <property type="entry name" value="FKBP-like"/>
    <property type="match status" value="1"/>
</dbReference>
<dbReference type="AlphaFoldDB" id="A0A4Q0ZFU9"/>
<dbReference type="PANTHER" id="PTHR30437">
    <property type="entry name" value="TRANSCRIPTION ELONGATION FACTOR GREA"/>
    <property type="match status" value="1"/>
</dbReference>
<keyword evidence="4 8" id="KW-0238">DNA-binding</keyword>
<feature type="domain" description="Transcription elongation factor GreA/GreB N-terminal" evidence="10">
    <location>
        <begin position="62"/>
        <end position="130"/>
    </location>
</feature>
<dbReference type="GO" id="GO:0003746">
    <property type="term" value="F:translation elongation factor activity"/>
    <property type="evidence" value="ECO:0007669"/>
    <property type="project" value="UniProtKB-KW"/>
</dbReference>
<gene>
    <name evidence="8" type="primary">greA</name>
    <name evidence="11" type="ORF">CRU90_01845</name>
</gene>
<evidence type="ECO:0000256" key="7">
    <source>
        <dbReference type="ARBA" id="ARBA00030776"/>
    </source>
</evidence>
<accession>A0A4Q0ZFU9</accession>
<keyword evidence="3 8" id="KW-0805">Transcription regulation</keyword>
<evidence type="ECO:0000256" key="5">
    <source>
        <dbReference type="ARBA" id="ARBA00023163"/>
    </source>
</evidence>
<dbReference type="PROSITE" id="PS00830">
    <property type="entry name" value="GREAB_2"/>
    <property type="match status" value="1"/>
</dbReference>
<evidence type="ECO:0000313" key="12">
    <source>
        <dbReference type="Proteomes" id="UP000290870"/>
    </source>
</evidence>
<reference evidence="11 12" key="1">
    <citation type="submission" date="2017-10" db="EMBL/GenBank/DDBJ databases">
        <title>Genomics of the genus Arcobacter.</title>
        <authorList>
            <person name="Perez-Cataluna A."/>
            <person name="Figueras M.J."/>
        </authorList>
    </citation>
    <scope>NUCLEOTIDE SEQUENCE [LARGE SCALE GENOMIC DNA]</scope>
    <source>
        <strain evidence="11 12">F26</strain>
    </source>
</reference>
<dbReference type="InterPro" id="IPR028624">
    <property type="entry name" value="Tscrpt_elong_fac_GreA/B"/>
</dbReference>
<dbReference type="SUPFAM" id="SSF46557">
    <property type="entry name" value="GreA transcript cleavage protein, N-terminal domain"/>
    <property type="match status" value="1"/>
</dbReference>
<evidence type="ECO:0000259" key="9">
    <source>
        <dbReference type="Pfam" id="PF01272"/>
    </source>
</evidence>
<comment type="function">
    <text evidence="6 8">Necessary for efficient RNA polymerase transcription elongation past template-encoded arresting sites. The arresting sites in DNA have the property of trapping a certain fraction of elongating RNA polymerases that pass through, resulting in locked ternary complexes. Cleavage of the nascent transcript by cleavage factors such as GreA or GreB allows the resumption of elongation from the new 3'terminus. GreA releases sequences of 2 to 3 nucleotides.</text>
</comment>
<evidence type="ECO:0000256" key="8">
    <source>
        <dbReference type="HAMAP-Rule" id="MF_00105"/>
    </source>
</evidence>
<dbReference type="Proteomes" id="UP000290870">
    <property type="component" value="Unassembled WGS sequence"/>
</dbReference>
<dbReference type="GO" id="GO:0006354">
    <property type="term" value="P:DNA-templated transcription elongation"/>
    <property type="evidence" value="ECO:0007669"/>
    <property type="project" value="TreeGrafter"/>
</dbReference>
<dbReference type="GO" id="GO:0032784">
    <property type="term" value="P:regulation of DNA-templated transcription elongation"/>
    <property type="evidence" value="ECO:0007669"/>
    <property type="project" value="UniProtKB-UniRule"/>
</dbReference>
<evidence type="ECO:0000256" key="1">
    <source>
        <dbReference type="ARBA" id="ARBA00008213"/>
    </source>
</evidence>
<dbReference type="InterPro" id="IPR001437">
    <property type="entry name" value="Tscrpt_elong_fac_GreA/B_C"/>
</dbReference>
<dbReference type="Pfam" id="PF01272">
    <property type="entry name" value="GreA_GreB"/>
    <property type="match status" value="1"/>
</dbReference>
<dbReference type="HAMAP" id="MF_00105">
    <property type="entry name" value="GreA_GreB"/>
    <property type="match status" value="1"/>
</dbReference>
<evidence type="ECO:0000256" key="2">
    <source>
        <dbReference type="ARBA" id="ARBA00013729"/>
    </source>
</evidence>
<dbReference type="InterPro" id="IPR022691">
    <property type="entry name" value="Tscrpt_elong_fac_GreA/B_N"/>
</dbReference>
<feature type="domain" description="Transcription elongation factor GreA/GreB C-terminal" evidence="9">
    <location>
        <begin position="137"/>
        <end position="210"/>
    </location>
</feature>
<dbReference type="FunFam" id="1.10.287.180:FF:000001">
    <property type="entry name" value="Transcription elongation factor GreA"/>
    <property type="match status" value="1"/>
</dbReference>
<proteinExistence type="inferred from homology"/>
<keyword evidence="5 8" id="KW-0804">Transcription</keyword>
<name>A0A4Q0ZFU9_9BACT</name>
<evidence type="ECO:0000313" key="11">
    <source>
        <dbReference type="EMBL" id="RXJ85347.1"/>
    </source>
</evidence>
<evidence type="ECO:0000256" key="3">
    <source>
        <dbReference type="ARBA" id="ARBA00023015"/>
    </source>
</evidence>
<dbReference type="InterPro" id="IPR023459">
    <property type="entry name" value="Tscrpt_elong_fac_GreA/B_fam"/>
</dbReference>
<dbReference type="Pfam" id="PF03449">
    <property type="entry name" value="GreA_GreB_N"/>
    <property type="match status" value="1"/>
</dbReference>
<keyword evidence="11" id="KW-0648">Protein biosynthesis</keyword>
<dbReference type="InterPro" id="IPR036805">
    <property type="entry name" value="Tscrpt_elong_fac_GreA/B_N_sf"/>
</dbReference>
<dbReference type="InterPro" id="IPR018151">
    <property type="entry name" value="TF_GreA/GreB_CS"/>
</dbReference>
<evidence type="ECO:0000256" key="4">
    <source>
        <dbReference type="ARBA" id="ARBA00023125"/>
    </source>
</evidence>
<dbReference type="GO" id="GO:0003677">
    <property type="term" value="F:DNA binding"/>
    <property type="evidence" value="ECO:0007669"/>
    <property type="project" value="UniProtKB-UniRule"/>
</dbReference>